<dbReference type="PANTHER" id="PTHR35186:SF4">
    <property type="entry name" value="PRION-INHIBITION AND PROPAGATION HELO DOMAIN-CONTAINING PROTEIN"/>
    <property type="match status" value="1"/>
</dbReference>
<organism evidence="2 3">
    <name type="scientific">Lasiosphaeria ovina</name>
    <dbReference type="NCBI Taxonomy" id="92902"/>
    <lineage>
        <taxon>Eukaryota</taxon>
        <taxon>Fungi</taxon>
        <taxon>Dikarya</taxon>
        <taxon>Ascomycota</taxon>
        <taxon>Pezizomycotina</taxon>
        <taxon>Sordariomycetes</taxon>
        <taxon>Sordariomycetidae</taxon>
        <taxon>Sordariales</taxon>
        <taxon>Lasiosphaeriaceae</taxon>
        <taxon>Lasiosphaeria</taxon>
    </lineage>
</organism>
<feature type="transmembrane region" description="Helical" evidence="1">
    <location>
        <begin position="181"/>
        <end position="198"/>
    </location>
</feature>
<dbReference type="EMBL" id="JAULSN010000012">
    <property type="protein sequence ID" value="KAK3361347.1"/>
    <property type="molecule type" value="Genomic_DNA"/>
</dbReference>
<evidence type="ECO:0000313" key="3">
    <source>
        <dbReference type="Proteomes" id="UP001287356"/>
    </source>
</evidence>
<proteinExistence type="predicted"/>
<evidence type="ECO:0000256" key="1">
    <source>
        <dbReference type="SAM" id="Phobius"/>
    </source>
</evidence>
<accession>A0AAE0JTS1</accession>
<evidence type="ECO:0000313" key="2">
    <source>
        <dbReference type="EMBL" id="KAK3361347.1"/>
    </source>
</evidence>
<keyword evidence="3" id="KW-1185">Reference proteome</keyword>
<sequence>MAGFEIAGVVLGTIPLVISALGHYGNGLATILIRTLDSERVKLQDVCEKMLVGLAPHSKVEDMVNGPLGPLWSDQLMQSKIKTRSWRSAGPFERTVTDMKTAIDEMIQRLDLQPDGKVKLTESSSIIREFKRATFTINRSSYEDLMSTIKDGTTALEGLVDRSIDLEPGRQGRSQGRQMKLLRGLFHSVYYAIFWSLICNCTHILHLSLPMLKQSIDIAHDDDDDERIT</sequence>
<name>A0AAE0JTS1_9PEZI</name>
<feature type="transmembrane region" description="Helical" evidence="1">
    <location>
        <begin position="6"/>
        <end position="33"/>
    </location>
</feature>
<reference evidence="2" key="1">
    <citation type="journal article" date="2023" name="Mol. Phylogenet. Evol.">
        <title>Genome-scale phylogeny and comparative genomics of the fungal order Sordariales.</title>
        <authorList>
            <person name="Hensen N."/>
            <person name="Bonometti L."/>
            <person name="Westerberg I."/>
            <person name="Brannstrom I.O."/>
            <person name="Guillou S."/>
            <person name="Cros-Aarteil S."/>
            <person name="Calhoun S."/>
            <person name="Haridas S."/>
            <person name="Kuo A."/>
            <person name="Mondo S."/>
            <person name="Pangilinan J."/>
            <person name="Riley R."/>
            <person name="LaButti K."/>
            <person name="Andreopoulos B."/>
            <person name="Lipzen A."/>
            <person name="Chen C."/>
            <person name="Yan M."/>
            <person name="Daum C."/>
            <person name="Ng V."/>
            <person name="Clum A."/>
            <person name="Steindorff A."/>
            <person name="Ohm R.A."/>
            <person name="Martin F."/>
            <person name="Silar P."/>
            <person name="Natvig D.O."/>
            <person name="Lalanne C."/>
            <person name="Gautier V."/>
            <person name="Ament-Velasquez S.L."/>
            <person name="Kruys A."/>
            <person name="Hutchinson M.I."/>
            <person name="Powell A.J."/>
            <person name="Barry K."/>
            <person name="Miller A.N."/>
            <person name="Grigoriev I.V."/>
            <person name="Debuchy R."/>
            <person name="Gladieux P."/>
            <person name="Hiltunen Thoren M."/>
            <person name="Johannesson H."/>
        </authorList>
    </citation>
    <scope>NUCLEOTIDE SEQUENCE</scope>
    <source>
        <strain evidence="2">CBS 958.72</strain>
    </source>
</reference>
<keyword evidence="1" id="KW-0812">Transmembrane</keyword>
<reference evidence="2" key="2">
    <citation type="submission" date="2023-06" db="EMBL/GenBank/DDBJ databases">
        <authorList>
            <consortium name="Lawrence Berkeley National Laboratory"/>
            <person name="Haridas S."/>
            <person name="Hensen N."/>
            <person name="Bonometti L."/>
            <person name="Westerberg I."/>
            <person name="Brannstrom I.O."/>
            <person name="Guillou S."/>
            <person name="Cros-Aarteil S."/>
            <person name="Calhoun S."/>
            <person name="Kuo A."/>
            <person name="Mondo S."/>
            <person name="Pangilinan J."/>
            <person name="Riley R."/>
            <person name="Labutti K."/>
            <person name="Andreopoulos B."/>
            <person name="Lipzen A."/>
            <person name="Chen C."/>
            <person name="Yanf M."/>
            <person name="Daum C."/>
            <person name="Ng V."/>
            <person name="Clum A."/>
            <person name="Steindorff A."/>
            <person name="Ohm R."/>
            <person name="Martin F."/>
            <person name="Silar P."/>
            <person name="Natvig D."/>
            <person name="Lalanne C."/>
            <person name="Gautier V."/>
            <person name="Ament-Velasquez S.L."/>
            <person name="Kruys A."/>
            <person name="Hutchinson M.I."/>
            <person name="Powell A.J."/>
            <person name="Barry K."/>
            <person name="Miller A.N."/>
            <person name="Grigoriev I.V."/>
            <person name="Debuchy R."/>
            <person name="Gladieux P."/>
            <person name="Thoren M.H."/>
            <person name="Johannesson H."/>
        </authorList>
    </citation>
    <scope>NUCLEOTIDE SEQUENCE</scope>
    <source>
        <strain evidence="2">CBS 958.72</strain>
    </source>
</reference>
<protein>
    <submittedName>
        <fullName evidence="2">Uncharacterized protein</fullName>
    </submittedName>
</protein>
<dbReference type="Proteomes" id="UP001287356">
    <property type="component" value="Unassembled WGS sequence"/>
</dbReference>
<keyword evidence="1" id="KW-1133">Transmembrane helix</keyword>
<keyword evidence="1" id="KW-0472">Membrane</keyword>
<comment type="caution">
    <text evidence="2">The sequence shown here is derived from an EMBL/GenBank/DDBJ whole genome shotgun (WGS) entry which is preliminary data.</text>
</comment>
<gene>
    <name evidence="2" type="ORF">B0T24DRAFT_599678</name>
</gene>
<dbReference type="AlphaFoldDB" id="A0AAE0JTS1"/>
<dbReference type="PANTHER" id="PTHR35186">
    <property type="entry name" value="ANK_REP_REGION DOMAIN-CONTAINING PROTEIN"/>
    <property type="match status" value="1"/>
</dbReference>